<protein>
    <submittedName>
        <fullName evidence="3">Uncharacterized protein</fullName>
    </submittedName>
</protein>
<proteinExistence type="predicted"/>
<feature type="region of interest" description="Disordered" evidence="1">
    <location>
        <begin position="1"/>
        <end position="24"/>
    </location>
</feature>
<feature type="transmembrane region" description="Helical" evidence="2">
    <location>
        <begin position="59"/>
        <end position="78"/>
    </location>
</feature>
<sequence>MTLLTDPLKPCQLTGPRDGTKQACTSDNDGLPSLTSIIIFLVLTANCGAAVYHSRNNPWAMAFVLASFLILLLLFVALRLFEMLPRESPWRAHVKAAVWVLSTALTLMFSQRVASLMPFPAAVLVWVMAVSTISAGFYMFFICPDGATTAEEPAKVADIP</sequence>
<gene>
    <name evidence="3" type="primary">ga09892</name>
    <name evidence="3" type="ORF">PR202_ga09892</name>
</gene>
<accession>A0AAV5C492</accession>
<keyword evidence="2" id="KW-0472">Membrane</keyword>
<dbReference type="EMBL" id="BQKI01000004">
    <property type="protein sequence ID" value="GJM93345.1"/>
    <property type="molecule type" value="Genomic_DNA"/>
</dbReference>
<organism evidence="3 4">
    <name type="scientific">Eleusine coracana subsp. coracana</name>
    <dbReference type="NCBI Taxonomy" id="191504"/>
    <lineage>
        <taxon>Eukaryota</taxon>
        <taxon>Viridiplantae</taxon>
        <taxon>Streptophyta</taxon>
        <taxon>Embryophyta</taxon>
        <taxon>Tracheophyta</taxon>
        <taxon>Spermatophyta</taxon>
        <taxon>Magnoliopsida</taxon>
        <taxon>Liliopsida</taxon>
        <taxon>Poales</taxon>
        <taxon>Poaceae</taxon>
        <taxon>PACMAD clade</taxon>
        <taxon>Chloridoideae</taxon>
        <taxon>Cynodonteae</taxon>
        <taxon>Eleusininae</taxon>
        <taxon>Eleusine</taxon>
    </lineage>
</organism>
<dbReference type="Pfam" id="PF20100">
    <property type="entry name" value="DUF6490"/>
    <property type="match status" value="1"/>
</dbReference>
<comment type="caution">
    <text evidence="3">The sequence shown here is derived from an EMBL/GenBank/DDBJ whole genome shotgun (WGS) entry which is preliminary data.</text>
</comment>
<dbReference type="PANTHER" id="PTHR46610:SF2">
    <property type="entry name" value="OS01G0714600 PROTEIN"/>
    <property type="match status" value="1"/>
</dbReference>
<dbReference type="PANTHER" id="PTHR46610">
    <property type="entry name" value="OS05G0181300 PROTEIN"/>
    <property type="match status" value="1"/>
</dbReference>
<reference evidence="3" key="2">
    <citation type="submission" date="2021-12" db="EMBL/GenBank/DDBJ databases">
        <title>Resequencing data analysis of finger millet.</title>
        <authorList>
            <person name="Hatakeyama M."/>
            <person name="Aluri S."/>
            <person name="Balachadran M.T."/>
            <person name="Sivarajan S.R."/>
            <person name="Poveda L."/>
            <person name="Shimizu-Inatsugi R."/>
            <person name="Schlapbach R."/>
            <person name="Sreeman S.M."/>
            <person name="Shimizu K.K."/>
        </authorList>
    </citation>
    <scope>NUCLEOTIDE SEQUENCE</scope>
</reference>
<evidence type="ECO:0000256" key="2">
    <source>
        <dbReference type="SAM" id="Phobius"/>
    </source>
</evidence>
<feature type="transmembrane region" description="Helical" evidence="2">
    <location>
        <begin position="90"/>
        <end position="109"/>
    </location>
</feature>
<dbReference type="Proteomes" id="UP001054889">
    <property type="component" value="Unassembled WGS sequence"/>
</dbReference>
<dbReference type="AlphaFoldDB" id="A0AAV5C492"/>
<name>A0AAV5C492_ELECO</name>
<reference evidence="3" key="1">
    <citation type="journal article" date="2018" name="DNA Res.">
        <title>Multiple hybrid de novo genome assembly of finger millet, an orphan allotetraploid crop.</title>
        <authorList>
            <person name="Hatakeyama M."/>
            <person name="Aluri S."/>
            <person name="Balachadran M.T."/>
            <person name="Sivarajan S.R."/>
            <person name="Patrignani A."/>
            <person name="Gruter S."/>
            <person name="Poveda L."/>
            <person name="Shimizu-Inatsugi R."/>
            <person name="Baeten J."/>
            <person name="Francoijs K.J."/>
            <person name="Nataraja K.N."/>
            <person name="Reddy Y.A.N."/>
            <person name="Phadnis S."/>
            <person name="Ravikumar R.L."/>
            <person name="Schlapbach R."/>
            <person name="Sreeman S.M."/>
            <person name="Shimizu K.K."/>
        </authorList>
    </citation>
    <scope>NUCLEOTIDE SEQUENCE</scope>
</reference>
<feature type="transmembrane region" description="Helical" evidence="2">
    <location>
        <begin position="34"/>
        <end position="52"/>
    </location>
</feature>
<dbReference type="InterPro" id="IPR045501">
    <property type="entry name" value="DUF6490"/>
</dbReference>
<feature type="transmembrane region" description="Helical" evidence="2">
    <location>
        <begin position="121"/>
        <end position="141"/>
    </location>
</feature>
<evidence type="ECO:0000256" key="1">
    <source>
        <dbReference type="SAM" id="MobiDB-lite"/>
    </source>
</evidence>
<evidence type="ECO:0000313" key="3">
    <source>
        <dbReference type="EMBL" id="GJM93345.1"/>
    </source>
</evidence>
<keyword evidence="2" id="KW-1133">Transmembrane helix</keyword>
<evidence type="ECO:0000313" key="4">
    <source>
        <dbReference type="Proteomes" id="UP001054889"/>
    </source>
</evidence>
<keyword evidence="4" id="KW-1185">Reference proteome</keyword>
<keyword evidence="2" id="KW-0812">Transmembrane</keyword>